<dbReference type="Proteomes" id="UP000299102">
    <property type="component" value="Unassembled WGS sequence"/>
</dbReference>
<reference evidence="1 2" key="1">
    <citation type="journal article" date="2019" name="Commun. Biol.">
        <title>The bagworm genome reveals a unique fibroin gene that provides high tensile strength.</title>
        <authorList>
            <person name="Kono N."/>
            <person name="Nakamura H."/>
            <person name="Ohtoshi R."/>
            <person name="Tomita M."/>
            <person name="Numata K."/>
            <person name="Arakawa K."/>
        </authorList>
    </citation>
    <scope>NUCLEOTIDE SEQUENCE [LARGE SCALE GENOMIC DNA]</scope>
</reference>
<dbReference type="AlphaFoldDB" id="A0A4C1XR11"/>
<evidence type="ECO:0000313" key="2">
    <source>
        <dbReference type="Proteomes" id="UP000299102"/>
    </source>
</evidence>
<protein>
    <submittedName>
        <fullName evidence="1">Uncharacterized protein</fullName>
    </submittedName>
</protein>
<comment type="caution">
    <text evidence="1">The sequence shown here is derived from an EMBL/GenBank/DDBJ whole genome shotgun (WGS) entry which is preliminary data.</text>
</comment>
<name>A0A4C1XR11_EUMVA</name>
<gene>
    <name evidence="1" type="ORF">EVAR_77917_1</name>
</gene>
<evidence type="ECO:0000313" key="1">
    <source>
        <dbReference type="EMBL" id="GBP66301.1"/>
    </source>
</evidence>
<dbReference type="EMBL" id="BGZK01000954">
    <property type="protein sequence ID" value="GBP66301.1"/>
    <property type="molecule type" value="Genomic_DNA"/>
</dbReference>
<keyword evidence="2" id="KW-1185">Reference proteome</keyword>
<proteinExistence type="predicted"/>
<sequence>METSLCNVQKCVEQLRRHDLVSHGGAARTEGGVLAEPRGLEPPAAPCPVEEIAVSTSNLLYVILNTVQLTARNVGAVCAVRPVTVKVEDDGADAVTCRGPHTDVLIKEEDDAIMKTIDEMEDHMIKQELDIGPVVLQPKTMHRLLSPSILGVTLQVLQQDLAPLFLLFITRLRLGGQGRWRTFLGSTAGRRTSSVGVMVTRTKSNSPRNGISRNRQSCWRSSDLNHERYRDQVPARRCTIGALRGSIFSPQDSYDISLSITATELDRGAGTTSIWGGGRETPLAYGIRAGVDLSKASITSSTTLGWSNLEKTAVILDKLVGYHPTRNLDENFLDAAGLRPAHRLRAAAMAQRPRHRPI</sequence>
<accession>A0A4C1XR11</accession>
<organism evidence="1 2">
    <name type="scientific">Eumeta variegata</name>
    <name type="common">Bagworm moth</name>
    <name type="synonym">Eumeta japonica</name>
    <dbReference type="NCBI Taxonomy" id="151549"/>
    <lineage>
        <taxon>Eukaryota</taxon>
        <taxon>Metazoa</taxon>
        <taxon>Ecdysozoa</taxon>
        <taxon>Arthropoda</taxon>
        <taxon>Hexapoda</taxon>
        <taxon>Insecta</taxon>
        <taxon>Pterygota</taxon>
        <taxon>Neoptera</taxon>
        <taxon>Endopterygota</taxon>
        <taxon>Lepidoptera</taxon>
        <taxon>Glossata</taxon>
        <taxon>Ditrysia</taxon>
        <taxon>Tineoidea</taxon>
        <taxon>Psychidae</taxon>
        <taxon>Oiketicinae</taxon>
        <taxon>Eumeta</taxon>
    </lineage>
</organism>